<dbReference type="PANTHER" id="PTHR11945:SF534">
    <property type="entry name" value="MYOCYTE-SPECIFIC ENHANCER FACTOR 2"/>
    <property type="match status" value="1"/>
</dbReference>
<dbReference type="GO" id="GO:0000978">
    <property type="term" value="F:RNA polymerase II cis-regulatory region sequence-specific DNA binding"/>
    <property type="evidence" value="ECO:0007669"/>
    <property type="project" value="TreeGrafter"/>
</dbReference>
<evidence type="ECO:0000256" key="2">
    <source>
        <dbReference type="ARBA" id="ARBA00023015"/>
    </source>
</evidence>
<dbReference type="InterPro" id="IPR002100">
    <property type="entry name" value="TF_MADSbox"/>
</dbReference>
<feature type="compositionally biased region" description="Basic and acidic residues" evidence="6">
    <location>
        <begin position="322"/>
        <end position="332"/>
    </location>
</feature>
<keyword evidence="4" id="KW-0804">Transcription</keyword>
<keyword evidence="9" id="KW-1185">Reference proteome</keyword>
<dbReference type="Gene3D" id="3.40.1810.10">
    <property type="entry name" value="Transcription factor, MADS-box"/>
    <property type="match status" value="1"/>
</dbReference>
<dbReference type="GO" id="GO:0000981">
    <property type="term" value="F:DNA-binding transcription factor activity, RNA polymerase II-specific"/>
    <property type="evidence" value="ECO:0007669"/>
    <property type="project" value="TreeGrafter"/>
</dbReference>
<dbReference type="PANTHER" id="PTHR11945">
    <property type="entry name" value="MADS BOX PROTEIN"/>
    <property type="match status" value="1"/>
</dbReference>
<feature type="region of interest" description="Disordered" evidence="6">
    <location>
        <begin position="322"/>
        <end position="356"/>
    </location>
</feature>
<feature type="region of interest" description="Disordered" evidence="6">
    <location>
        <begin position="185"/>
        <end position="213"/>
    </location>
</feature>
<comment type="caution">
    <text evidence="8">The sequence shown here is derived from an EMBL/GenBank/DDBJ whole genome shotgun (WGS) entry which is preliminary data.</text>
</comment>
<dbReference type="OrthoDB" id="1933443at2759"/>
<feature type="domain" description="MADS-box" evidence="7">
    <location>
        <begin position="10"/>
        <end position="58"/>
    </location>
</feature>
<sequence length="458" mass="48131">MTTTPGSFPDNPSRMVSFMKRKKHLLKKAMELSVLCDCNIAMIVFSKDGSLVQYSSNEAMDKLLERYAEACQKPHERFTNENLFKEHYAENRGSTFDDLSTAALIKKRMQEIEGAEVVPSPQALQSTAGTGQVGIIGPSGQAIHIEGIKPAGFMDDKNYPVSPKSEKAYKEITSQFEQWIEHLSNGGSRTDTHQEAGPGPGSETGGPGSGSKRFKALSVMVPESQAQPILQHASEAAAVAATENAGGLLGISERGAWEQNGLLGLNSAPGGPRHSLSDGMMGLSLPSPGNLLFGLPSDGLFTSRGSLSLGLGLDLPTPDSERHLSHLGDRGGMDWPSGSPGNSVLPGFSDDGESGEEIQGDLMMVTGRSIQSMQRHEESWSHEGASGNQSEPMGEGRLDGLLVVSGVKLGGSNGQGKSTLGGSEVDFPGFAPAAEGSAATKGSNETVPGVINDIPLDI</sequence>
<feature type="compositionally biased region" description="Gly residues" evidence="6">
    <location>
        <begin position="198"/>
        <end position="209"/>
    </location>
</feature>
<dbReference type="GO" id="GO:0045893">
    <property type="term" value="P:positive regulation of DNA-templated transcription"/>
    <property type="evidence" value="ECO:0007669"/>
    <property type="project" value="UniProtKB-ARBA"/>
</dbReference>
<evidence type="ECO:0000256" key="5">
    <source>
        <dbReference type="ARBA" id="ARBA00023242"/>
    </source>
</evidence>
<organism evidence="8 9">
    <name type="scientific">Chlamydomonas eustigma</name>
    <dbReference type="NCBI Taxonomy" id="1157962"/>
    <lineage>
        <taxon>Eukaryota</taxon>
        <taxon>Viridiplantae</taxon>
        <taxon>Chlorophyta</taxon>
        <taxon>core chlorophytes</taxon>
        <taxon>Chlorophyceae</taxon>
        <taxon>CS clade</taxon>
        <taxon>Chlamydomonadales</taxon>
        <taxon>Chlamydomonadaceae</taxon>
        <taxon>Chlamydomonas</taxon>
    </lineage>
</organism>
<feature type="region of interest" description="Disordered" evidence="6">
    <location>
        <begin position="371"/>
        <end position="396"/>
    </location>
</feature>
<evidence type="ECO:0000256" key="4">
    <source>
        <dbReference type="ARBA" id="ARBA00023163"/>
    </source>
</evidence>
<evidence type="ECO:0000259" key="7">
    <source>
        <dbReference type="PROSITE" id="PS50066"/>
    </source>
</evidence>
<dbReference type="PROSITE" id="PS50066">
    <property type="entry name" value="MADS_BOX_2"/>
    <property type="match status" value="1"/>
</dbReference>
<dbReference type="SUPFAM" id="SSF55455">
    <property type="entry name" value="SRF-like"/>
    <property type="match status" value="1"/>
</dbReference>
<dbReference type="InterPro" id="IPR036879">
    <property type="entry name" value="TF_MADSbox_sf"/>
</dbReference>
<dbReference type="SMART" id="SM00432">
    <property type="entry name" value="MADS"/>
    <property type="match status" value="1"/>
</dbReference>
<dbReference type="PRINTS" id="PR00404">
    <property type="entry name" value="MADSDOMAIN"/>
</dbReference>
<evidence type="ECO:0000313" key="8">
    <source>
        <dbReference type="EMBL" id="GAX72953.1"/>
    </source>
</evidence>
<gene>
    <name evidence="8" type="ORF">CEUSTIGMA_g408.t1</name>
</gene>
<dbReference type="EMBL" id="BEGY01000001">
    <property type="protein sequence ID" value="GAX72953.1"/>
    <property type="molecule type" value="Genomic_DNA"/>
</dbReference>
<keyword evidence="5" id="KW-0539">Nucleus</keyword>
<reference evidence="8 9" key="1">
    <citation type="submission" date="2017-08" db="EMBL/GenBank/DDBJ databases">
        <title>Acidophilic green algal genome provides insights into adaptation to an acidic environment.</title>
        <authorList>
            <person name="Hirooka S."/>
            <person name="Hirose Y."/>
            <person name="Kanesaki Y."/>
            <person name="Higuchi S."/>
            <person name="Fujiwara T."/>
            <person name="Onuma R."/>
            <person name="Era A."/>
            <person name="Ohbayashi R."/>
            <person name="Uzuka A."/>
            <person name="Nozaki H."/>
            <person name="Yoshikawa H."/>
            <person name="Miyagishima S.Y."/>
        </authorList>
    </citation>
    <scope>NUCLEOTIDE SEQUENCE [LARGE SCALE GENOMIC DNA]</scope>
    <source>
        <strain evidence="8 9">NIES-2499</strain>
    </source>
</reference>
<dbReference type="GO" id="GO:0046983">
    <property type="term" value="F:protein dimerization activity"/>
    <property type="evidence" value="ECO:0007669"/>
    <property type="project" value="InterPro"/>
</dbReference>
<dbReference type="STRING" id="1157962.A0A250WQ61"/>
<evidence type="ECO:0000256" key="6">
    <source>
        <dbReference type="SAM" id="MobiDB-lite"/>
    </source>
</evidence>
<proteinExistence type="predicted"/>
<evidence type="ECO:0000313" key="9">
    <source>
        <dbReference type="Proteomes" id="UP000232323"/>
    </source>
</evidence>
<accession>A0A250WQ61</accession>
<comment type="subcellular location">
    <subcellularLocation>
        <location evidence="1">Nucleus</location>
    </subcellularLocation>
</comment>
<dbReference type="GO" id="GO:0005634">
    <property type="term" value="C:nucleus"/>
    <property type="evidence" value="ECO:0007669"/>
    <property type="project" value="UniProtKB-SubCell"/>
</dbReference>
<protein>
    <recommendedName>
        <fullName evidence="7">MADS-box domain-containing protein</fullName>
    </recommendedName>
</protein>
<name>A0A250WQ61_9CHLO</name>
<dbReference type="AlphaFoldDB" id="A0A250WQ61"/>
<dbReference type="Proteomes" id="UP000232323">
    <property type="component" value="Unassembled WGS sequence"/>
</dbReference>
<evidence type="ECO:0000256" key="3">
    <source>
        <dbReference type="ARBA" id="ARBA00023125"/>
    </source>
</evidence>
<keyword evidence="3" id="KW-0238">DNA-binding</keyword>
<keyword evidence="2" id="KW-0805">Transcription regulation</keyword>
<dbReference type="Pfam" id="PF00319">
    <property type="entry name" value="SRF-TF"/>
    <property type="match status" value="1"/>
</dbReference>
<evidence type="ECO:0000256" key="1">
    <source>
        <dbReference type="ARBA" id="ARBA00004123"/>
    </source>
</evidence>